<organism evidence="1 2">
    <name type="scientific">Floridaenema evergladense BLCC-F167</name>
    <dbReference type="NCBI Taxonomy" id="3153639"/>
    <lineage>
        <taxon>Bacteria</taxon>
        <taxon>Bacillati</taxon>
        <taxon>Cyanobacteriota</taxon>
        <taxon>Cyanophyceae</taxon>
        <taxon>Oscillatoriophycideae</taxon>
        <taxon>Aerosakkonematales</taxon>
        <taxon>Aerosakkonemataceae</taxon>
        <taxon>Floridanema</taxon>
        <taxon>Floridanema evergladense</taxon>
    </lineage>
</organism>
<protein>
    <submittedName>
        <fullName evidence="1">Uncharacterized protein</fullName>
    </submittedName>
</protein>
<sequence>MLSWDQQERSLQLVEFDLEKAIASLKSGQPVIPLWLDRIHQQVASRLGR</sequence>
<accession>A0ABV4WJH2</accession>
<dbReference type="EMBL" id="JBHFNT010000082">
    <property type="protein sequence ID" value="MFB2835022.1"/>
    <property type="molecule type" value="Genomic_DNA"/>
</dbReference>
<comment type="caution">
    <text evidence="1">The sequence shown here is derived from an EMBL/GenBank/DDBJ whole genome shotgun (WGS) entry which is preliminary data.</text>
</comment>
<reference evidence="1 2" key="1">
    <citation type="submission" date="2024-09" db="EMBL/GenBank/DDBJ databases">
        <title>Floridaenema gen nov. (Aerosakkonemataceae, Aerosakkonematales ord. nov., Cyanobacteria) from benthic tropical and subtropical fresh waters, with the description of four new species.</title>
        <authorList>
            <person name="Moretto J.A."/>
            <person name="Berthold D.E."/>
            <person name="Lefler F.W."/>
            <person name="Huang I.-S."/>
            <person name="Laughinghouse H. IV."/>
        </authorList>
    </citation>
    <scope>NUCLEOTIDE SEQUENCE [LARGE SCALE GENOMIC DNA]</scope>
    <source>
        <strain evidence="1 2">BLCC-F167</strain>
    </source>
</reference>
<dbReference type="Proteomes" id="UP001576780">
    <property type="component" value="Unassembled WGS sequence"/>
</dbReference>
<name>A0ABV4WJH2_9CYAN</name>
<dbReference type="RefSeq" id="WP_413277448.1">
    <property type="nucleotide sequence ID" value="NZ_JBHFNT010000082.1"/>
</dbReference>
<keyword evidence="2" id="KW-1185">Reference proteome</keyword>
<gene>
    <name evidence="1" type="ORF">ACE1CA_10860</name>
</gene>
<evidence type="ECO:0000313" key="1">
    <source>
        <dbReference type="EMBL" id="MFB2835022.1"/>
    </source>
</evidence>
<evidence type="ECO:0000313" key="2">
    <source>
        <dbReference type="Proteomes" id="UP001576780"/>
    </source>
</evidence>
<proteinExistence type="predicted"/>